<dbReference type="RefSeq" id="WP_283731559.1">
    <property type="nucleotide sequence ID" value="NZ_CP125968.1"/>
</dbReference>
<protein>
    <submittedName>
        <fullName evidence="2">Uncharacterized protein</fullName>
    </submittedName>
</protein>
<dbReference type="Proteomes" id="UP001271648">
    <property type="component" value="Unassembled WGS sequence"/>
</dbReference>
<keyword evidence="1" id="KW-0175">Coiled coil</keyword>
<dbReference type="EMBL" id="JAUBDJ010000001">
    <property type="protein sequence ID" value="MDW0115933.1"/>
    <property type="molecule type" value="Genomic_DNA"/>
</dbReference>
<evidence type="ECO:0000313" key="3">
    <source>
        <dbReference type="Proteomes" id="UP001271648"/>
    </source>
</evidence>
<evidence type="ECO:0000313" key="2">
    <source>
        <dbReference type="EMBL" id="MDW0115933.1"/>
    </source>
</evidence>
<comment type="caution">
    <text evidence="2">The sequence shown here is derived from an EMBL/GenBank/DDBJ whole genome shotgun (WGS) entry which is preliminary data.</text>
</comment>
<accession>A0AAW9A863</accession>
<sequence length="132" mass="15144">MFIGDQKRNDLINYPNGNGAQQTSVSKGALLGLIGGITSTIGDALQAFGTAVSITEDQQQQIQQDQQQQQVNKQLQDLQQQIEQLKQQQQQQQTEQQMQQQIQLLQQQMIKTQEKQEEQLNILKEFIKHLQK</sequence>
<gene>
    <name evidence="2" type="ORF">QTL97_03120</name>
</gene>
<feature type="coiled-coil region" evidence="1">
    <location>
        <begin position="61"/>
        <end position="115"/>
    </location>
</feature>
<dbReference type="AlphaFoldDB" id="A0AAW9A863"/>
<evidence type="ECO:0000256" key="1">
    <source>
        <dbReference type="SAM" id="Coils"/>
    </source>
</evidence>
<reference evidence="2 3" key="1">
    <citation type="submission" date="2023-06" db="EMBL/GenBank/DDBJ databases">
        <title>Sporosarcina sp. nov., isolated from Korean traditional fermented seafood 'Jeotgal'.</title>
        <authorList>
            <person name="Yang A.I."/>
            <person name="Shin N.-R."/>
        </authorList>
    </citation>
    <scope>NUCLEOTIDE SEQUENCE [LARGE SCALE GENOMIC DNA]</scope>
    <source>
        <strain evidence="2 3">KCTC43456</strain>
    </source>
</reference>
<proteinExistence type="predicted"/>
<organism evidence="2 3">
    <name type="scientific">Sporosarcina thermotolerans</name>
    <dbReference type="NCBI Taxonomy" id="633404"/>
    <lineage>
        <taxon>Bacteria</taxon>
        <taxon>Bacillati</taxon>
        <taxon>Bacillota</taxon>
        <taxon>Bacilli</taxon>
        <taxon>Bacillales</taxon>
        <taxon>Caryophanaceae</taxon>
        <taxon>Sporosarcina</taxon>
    </lineage>
</organism>
<name>A0AAW9A863_9BACL</name>
<keyword evidence="3" id="KW-1185">Reference proteome</keyword>